<keyword evidence="2" id="KW-0472">Membrane</keyword>
<feature type="transmembrane region" description="Helical" evidence="2">
    <location>
        <begin position="204"/>
        <end position="227"/>
    </location>
</feature>
<dbReference type="AlphaFoldDB" id="A0AA37GEL0"/>
<proteinExistence type="predicted"/>
<evidence type="ECO:0000256" key="1">
    <source>
        <dbReference type="SAM" id="MobiDB-lite"/>
    </source>
</evidence>
<feature type="transmembrane region" description="Helical" evidence="2">
    <location>
        <begin position="33"/>
        <end position="51"/>
    </location>
</feature>
<feature type="transmembrane region" description="Helical" evidence="2">
    <location>
        <begin position="171"/>
        <end position="192"/>
    </location>
</feature>
<reference evidence="3 4" key="1">
    <citation type="submission" date="2021-07" db="EMBL/GenBank/DDBJ databases">
        <title>Genome data of Colletotrichum spaethianum.</title>
        <authorList>
            <person name="Utami Y.D."/>
            <person name="Hiruma K."/>
        </authorList>
    </citation>
    <scope>NUCLEOTIDE SEQUENCE [LARGE SCALE GENOMIC DNA]</scope>
    <source>
        <strain evidence="3 4">MAFF 242679</strain>
    </source>
</reference>
<feature type="region of interest" description="Disordered" evidence="1">
    <location>
        <begin position="348"/>
        <end position="399"/>
    </location>
</feature>
<protein>
    <recommendedName>
        <fullName evidence="5">Polyamine transport protein</fullName>
    </recommendedName>
</protein>
<evidence type="ECO:0008006" key="5">
    <source>
        <dbReference type="Google" id="ProtNLM"/>
    </source>
</evidence>
<comment type="caution">
    <text evidence="3">The sequence shown here is derived from an EMBL/GenBank/DDBJ whole genome shotgun (WGS) entry which is preliminary data.</text>
</comment>
<keyword evidence="2" id="KW-0812">Transmembrane</keyword>
<sequence length="415" mass="45735">MAVYSGWIYAQVVLIIVLLGSLSSRFYRMRSPYVGLMVVAMALGAVVAIPFQKASYFSRARHTQVNTSRLTFDKQVTWTSHLLRRSVFAIGLPLAGLVYTLVSTGPPMHPSAPAVVAAAIGFLSCLAISECNGLIMETFDTSDLQPGMTGRPRGNSDIAQKKKNYSAYPRVTAGFAVCHTLGFIFAAGATALGGMAQRNLGQRAATGVVAGILFVLTALLLLALVRFKKVVIIPESKADEMEKWTNARRQSIKRRDSMPAGAVNDKDVIAEEEPWRPFIVGNPTSKTRRVNVLELGGMSRFTEIRKRNKLIDANQHLNRAALDAGLDALDDQLSDIMSDIVSDAKDLVRRNSQRSQRTSRSRRNHRSATSEDSGHSSIEMASIEDRFSPNRHRPRVPADVYNERECLRGQTVKEE</sequence>
<feature type="transmembrane region" description="Helical" evidence="2">
    <location>
        <begin position="114"/>
        <end position="135"/>
    </location>
</feature>
<dbReference type="Proteomes" id="UP001055172">
    <property type="component" value="Unassembled WGS sequence"/>
</dbReference>
<feature type="transmembrane region" description="Helical" evidence="2">
    <location>
        <begin position="7"/>
        <end position="27"/>
    </location>
</feature>
<keyword evidence="2" id="KW-1133">Transmembrane helix</keyword>
<evidence type="ECO:0000313" key="3">
    <source>
        <dbReference type="EMBL" id="GJC79499.1"/>
    </source>
</evidence>
<name>A0AA37GEL0_9PEZI</name>
<evidence type="ECO:0000313" key="4">
    <source>
        <dbReference type="Proteomes" id="UP001055172"/>
    </source>
</evidence>
<dbReference type="EMBL" id="BPPX01000004">
    <property type="protein sequence ID" value="GJC79499.1"/>
    <property type="molecule type" value="Genomic_DNA"/>
</dbReference>
<evidence type="ECO:0000256" key="2">
    <source>
        <dbReference type="SAM" id="Phobius"/>
    </source>
</evidence>
<feature type="compositionally biased region" description="Basic residues" evidence="1">
    <location>
        <begin position="357"/>
        <end position="366"/>
    </location>
</feature>
<feature type="transmembrane region" description="Helical" evidence="2">
    <location>
        <begin position="82"/>
        <end position="102"/>
    </location>
</feature>
<accession>A0AA37GEL0</accession>
<gene>
    <name evidence="3" type="ORF">ColLi_02337</name>
</gene>
<organism evidence="3 4">
    <name type="scientific">Colletotrichum liriopes</name>
    <dbReference type="NCBI Taxonomy" id="708192"/>
    <lineage>
        <taxon>Eukaryota</taxon>
        <taxon>Fungi</taxon>
        <taxon>Dikarya</taxon>
        <taxon>Ascomycota</taxon>
        <taxon>Pezizomycotina</taxon>
        <taxon>Sordariomycetes</taxon>
        <taxon>Hypocreomycetidae</taxon>
        <taxon>Glomerellales</taxon>
        <taxon>Glomerellaceae</taxon>
        <taxon>Colletotrichum</taxon>
        <taxon>Colletotrichum spaethianum species complex</taxon>
    </lineage>
</organism>
<keyword evidence="4" id="KW-1185">Reference proteome</keyword>